<dbReference type="PROSITE" id="PS50940">
    <property type="entry name" value="CHIT_BIND_II"/>
    <property type="match status" value="1"/>
</dbReference>
<sequence>KLCEDQPDGTYLPHPYDCSGYVQCHQAGHDAEVNCAAGTLWSQEEQVCVHPNQVTCDKQR</sequence>
<dbReference type="InterPro" id="IPR036508">
    <property type="entry name" value="Chitin-bd_dom_sf"/>
</dbReference>
<feature type="domain" description="Chitin-binding type-2" evidence="4">
    <location>
        <begin position="1"/>
        <end position="58"/>
    </location>
</feature>
<dbReference type="GO" id="GO:0008061">
    <property type="term" value="F:chitin binding"/>
    <property type="evidence" value="ECO:0007669"/>
    <property type="project" value="InterPro"/>
</dbReference>
<protein>
    <recommendedName>
        <fullName evidence="2">chitinase</fullName>
        <ecNumber evidence="2">3.2.1.14</ecNumber>
    </recommendedName>
</protein>
<evidence type="ECO:0000313" key="6">
    <source>
        <dbReference type="Proteomes" id="UP000838412"/>
    </source>
</evidence>
<dbReference type="GO" id="GO:0005576">
    <property type="term" value="C:extracellular region"/>
    <property type="evidence" value="ECO:0007669"/>
    <property type="project" value="InterPro"/>
</dbReference>
<accession>A0A8S4MP42</accession>
<dbReference type="SUPFAM" id="SSF57625">
    <property type="entry name" value="Invertebrate chitin-binding proteins"/>
    <property type="match status" value="1"/>
</dbReference>
<comment type="catalytic activity">
    <reaction evidence="1">
        <text>Random endo-hydrolysis of N-acetyl-beta-D-glucosaminide (1-&gt;4)-beta-linkages in chitin and chitodextrins.</text>
        <dbReference type="EC" id="3.2.1.14"/>
    </reaction>
</comment>
<dbReference type="Proteomes" id="UP000838412">
    <property type="component" value="Unassembled WGS sequence"/>
</dbReference>
<reference evidence="5" key="1">
    <citation type="submission" date="2022-01" db="EMBL/GenBank/DDBJ databases">
        <authorList>
            <person name="Braso-Vives M."/>
        </authorList>
    </citation>
    <scope>NUCLEOTIDE SEQUENCE</scope>
</reference>
<dbReference type="EMBL" id="CAKMNS010000265">
    <property type="protein sequence ID" value="CAH1277335.1"/>
    <property type="molecule type" value="Genomic_DNA"/>
</dbReference>
<dbReference type="OrthoDB" id="6020543at2759"/>
<feature type="non-terminal residue" evidence="5">
    <location>
        <position position="1"/>
    </location>
</feature>
<dbReference type="InterPro" id="IPR002557">
    <property type="entry name" value="Chitin-bd_dom"/>
</dbReference>
<dbReference type="Pfam" id="PF01607">
    <property type="entry name" value="CBM_14"/>
    <property type="match status" value="1"/>
</dbReference>
<dbReference type="Gene3D" id="2.170.140.10">
    <property type="entry name" value="Chitin binding domain"/>
    <property type="match status" value="1"/>
</dbReference>
<comment type="caution">
    <text evidence="5">The sequence shown here is derived from an EMBL/GenBank/DDBJ whole genome shotgun (WGS) entry which is preliminary data.</text>
</comment>
<keyword evidence="3" id="KW-0624">Polysaccharide degradation</keyword>
<dbReference type="GO" id="GO:0008843">
    <property type="term" value="F:endochitinase activity"/>
    <property type="evidence" value="ECO:0007669"/>
    <property type="project" value="UniProtKB-EC"/>
</dbReference>
<evidence type="ECO:0000313" key="5">
    <source>
        <dbReference type="EMBL" id="CAH1277335.1"/>
    </source>
</evidence>
<name>A0A8S4MP42_BRALA</name>
<dbReference type="SMART" id="SM00494">
    <property type="entry name" value="ChtBD2"/>
    <property type="match status" value="1"/>
</dbReference>
<evidence type="ECO:0000256" key="1">
    <source>
        <dbReference type="ARBA" id="ARBA00000822"/>
    </source>
</evidence>
<evidence type="ECO:0000259" key="4">
    <source>
        <dbReference type="PROSITE" id="PS50940"/>
    </source>
</evidence>
<gene>
    <name evidence="5" type="primary">Hypp9566</name>
    <name evidence="5" type="ORF">BLAG_LOCUS26139</name>
</gene>
<keyword evidence="6" id="KW-1185">Reference proteome</keyword>
<evidence type="ECO:0000256" key="3">
    <source>
        <dbReference type="ARBA" id="ARBA00023024"/>
    </source>
</evidence>
<dbReference type="GO" id="GO:0006032">
    <property type="term" value="P:chitin catabolic process"/>
    <property type="evidence" value="ECO:0007669"/>
    <property type="project" value="UniProtKB-KW"/>
</dbReference>
<organism evidence="5 6">
    <name type="scientific">Branchiostoma lanceolatum</name>
    <name type="common">Common lancelet</name>
    <name type="synonym">Amphioxus lanceolatum</name>
    <dbReference type="NCBI Taxonomy" id="7740"/>
    <lineage>
        <taxon>Eukaryota</taxon>
        <taxon>Metazoa</taxon>
        <taxon>Chordata</taxon>
        <taxon>Cephalochordata</taxon>
        <taxon>Leptocardii</taxon>
        <taxon>Amphioxiformes</taxon>
        <taxon>Branchiostomatidae</taxon>
        <taxon>Branchiostoma</taxon>
    </lineage>
</organism>
<dbReference type="EC" id="3.2.1.14" evidence="2"/>
<evidence type="ECO:0000256" key="2">
    <source>
        <dbReference type="ARBA" id="ARBA00012729"/>
    </source>
</evidence>
<proteinExistence type="predicted"/>
<keyword evidence="3" id="KW-0119">Carbohydrate metabolism</keyword>
<dbReference type="AlphaFoldDB" id="A0A8S4MP42"/>
<keyword evidence="3" id="KW-0146">Chitin degradation</keyword>